<keyword evidence="3" id="KW-1185">Reference proteome</keyword>
<evidence type="ECO:0000313" key="2">
    <source>
        <dbReference type="EMBL" id="AUP77343.1"/>
    </source>
</evidence>
<evidence type="ECO:0000313" key="3">
    <source>
        <dbReference type="Proteomes" id="UP000235826"/>
    </source>
</evidence>
<dbReference type="AlphaFoldDB" id="A0A2K9PJV1"/>
<reference evidence="2 3" key="1">
    <citation type="submission" date="2018-01" db="EMBL/GenBank/DDBJ databases">
        <title>Complete genome sequence of Flavivirga eckloniae ECD14 isolated from seaweed Ecklonia cava.</title>
        <authorList>
            <person name="Lee J.H."/>
            <person name="Baik K.S."/>
            <person name="Seong C.N."/>
        </authorList>
    </citation>
    <scope>NUCLEOTIDE SEQUENCE [LARGE SCALE GENOMIC DNA]</scope>
    <source>
        <strain evidence="2 3">ECD14</strain>
    </source>
</reference>
<evidence type="ECO:0000256" key="1">
    <source>
        <dbReference type="SAM" id="Coils"/>
    </source>
</evidence>
<dbReference type="Proteomes" id="UP000235826">
    <property type="component" value="Chromosome"/>
</dbReference>
<keyword evidence="1" id="KW-0175">Coiled coil</keyword>
<gene>
    <name evidence="2" type="ORF">C1H87_00855</name>
</gene>
<dbReference type="EMBL" id="CP025791">
    <property type="protein sequence ID" value="AUP77343.1"/>
    <property type="molecule type" value="Genomic_DNA"/>
</dbReference>
<accession>A0A2K9PJV1</accession>
<sequence length="70" mass="8328">MPYPKYTKADLERIVYTQLDNLNAIHDLLRIMKMQNELIENANKKLKDEVIDFKKRVNYGTGKLKNNIFN</sequence>
<dbReference type="OrthoDB" id="1191286at2"/>
<name>A0A2K9PJV1_9FLAO</name>
<feature type="coiled-coil region" evidence="1">
    <location>
        <begin position="29"/>
        <end position="56"/>
    </location>
</feature>
<organism evidence="2 3">
    <name type="scientific">Flavivirga eckloniae</name>
    <dbReference type="NCBI Taxonomy" id="1803846"/>
    <lineage>
        <taxon>Bacteria</taxon>
        <taxon>Pseudomonadati</taxon>
        <taxon>Bacteroidota</taxon>
        <taxon>Flavobacteriia</taxon>
        <taxon>Flavobacteriales</taxon>
        <taxon>Flavobacteriaceae</taxon>
        <taxon>Flavivirga</taxon>
    </lineage>
</organism>
<dbReference type="KEGG" id="fek:C1H87_00855"/>
<proteinExistence type="predicted"/>
<dbReference type="RefSeq" id="WP_102754003.1">
    <property type="nucleotide sequence ID" value="NZ_CP025791.1"/>
</dbReference>
<protein>
    <submittedName>
        <fullName evidence="2">Uncharacterized protein</fullName>
    </submittedName>
</protein>